<dbReference type="Proteomes" id="UP000181897">
    <property type="component" value="Chromosome"/>
</dbReference>
<dbReference type="STRING" id="1917485.BOO69_17020"/>
<organism evidence="2 3">
    <name type="scientific">Sulfitobacter alexandrii</name>
    <dbReference type="NCBI Taxonomy" id="1917485"/>
    <lineage>
        <taxon>Bacteria</taxon>
        <taxon>Pseudomonadati</taxon>
        <taxon>Pseudomonadota</taxon>
        <taxon>Alphaproteobacteria</taxon>
        <taxon>Rhodobacterales</taxon>
        <taxon>Roseobacteraceae</taxon>
        <taxon>Sulfitobacter</taxon>
    </lineage>
</organism>
<evidence type="ECO:0000313" key="3">
    <source>
        <dbReference type="Proteomes" id="UP000181897"/>
    </source>
</evidence>
<dbReference type="KEGG" id="suam:BOO69_17020"/>
<evidence type="ECO:0000313" key="2">
    <source>
        <dbReference type="EMBL" id="APE44919.1"/>
    </source>
</evidence>
<feature type="transmembrane region" description="Helical" evidence="1">
    <location>
        <begin position="29"/>
        <end position="49"/>
    </location>
</feature>
<dbReference type="OrthoDB" id="7871868at2"/>
<name>A0A1J0WKR6_9RHOB</name>
<evidence type="ECO:0000256" key="1">
    <source>
        <dbReference type="SAM" id="Phobius"/>
    </source>
</evidence>
<dbReference type="RefSeq" id="WP_071973265.1">
    <property type="nucleotide sequence ID" value="NZ_CP018076.1"/>
</dbReference>
<keyword evidence="3" id="KW-1185">Reference proteome</keyword>
<dbReference type="AlphaFoldDB" id="A0A1J0WKR6"/>
<gene>
    <name evidence="2" type="ORF">BOO69_17020</name>
</gene>
<keyword evidence="1" id="KW-0812">Transmembrane</keyword>
<dbReference type="EMBL" id="CP018076">
    <property type="protein sequence ID" value="APE44919.1"/>
    <property type="molecule type" value="Genomic_DNA"/>
</dbReference>
<keyword evidence="1" id="KW-0472">Membrane</keyword>
<protein>
    <recommendedName>
        <fullName evidence="4">SMODS and SLOG-associating 2TM effector domain-containing protein</fullName>
    </recommendedName>
</protein>
<feature type="transmembrane region" description="Helical" evidence="1">
    <location>
        <begin position="135"/>
        <end position="155"/>
    </location>
</feature>
<accession>A0A1J0WKR6</accession>
<proteinExistence type="predicted"/>
<reference evidence="2 3" key="1">
    <citation type="submission" date="2016-11" db="EMBL/GenBank/DDBJ databases">
        <title>Complete genome sequence of Sulfitobacter sp. AM1-D1, a toxic bacteria associated with marine dinoflagellate Alexandrium minutum in East China Sea.</title>
        <authorList>
            <person name="Yang Q."/>
            <person name="Zhang X."/>
            <person name="Tian X."/>
        </authorList>
    </citation>
    <scope>NUCLEOTIDE SEQUENCE [LARGE SCALE GENOMIC DNA]</scope>
    <source>
        <strain evidence="2 3">AM1-D1</strain>
    </source>
</reference>
<sequence>MTEFEKASSFYDRIREQVRSEDTLYNQRIIWLISMQAFLFATLGLILQAYLSNEINQSSPLLTGSFVLISITGILVAMVSNRVLSNGRVALNGLRDAWDDFAEGLGPETLALLPHPRGKHEKSARQNIWSRGISSGNLPAIFAFVWLCFLAFLIVERLDLTRFP</sequence>
<evidence type="ECO:0008006" key="4">
    <source>
        <dbReference type="Google" id="ProtNLM"/>
    </source>
</evidence>
<keyword evidence="1" id="KW-1133">Transmembrane helix</keyword>
<feature type="transmembrane region" description="Helical" evidence="1">
    <location>
        <begin position="61"/>
        <end position="79"/>
    </location>
</feature>